<organism evidence="3 4">
    <name type="scientific">Rhodococcus tukisamuensis</name>
    <dbReference type="NCBI Taxonomy" id="168276"/>
    <lineage>
        <taxon>Bacteria</taxon>
        <taxon>Bacillati</taxon>
        <taxon>Actinomycetota</taxon>
        <taxon>Actinomycetes</taxon>
        <taxon>Mycobacteriales</taxon>
        <taxon>Nocardiaceae</taxon>
        <taxon>Rhodococcus</taxon>
    </lineage>
</organism>
<dbReference type="SUPFAM" id="SSF52540">
    <property type="entry name" value="P-loop containing nucleoside triphosphate hydrolases"/>
    <property type="match status" value="1"/>
</dbReference>
<dbReference type="RefSeq" id="WP_139191174.1">
    <property type="nucleotide sequence ID" value="NZ_FNAB01000003.1"/>
</dbReference>
<dbReference type="Pfam" id="PF20693">
    <property type="entry name" value="YobI-ATPase"/>
    <property type="match status" value="1"/>
</dbReference>
<gene>
    <name evidence="3" type="ORF">SAMN05444580_103464</name>
</gene>
<keyword evidence="1" id="KW-1133">Transmembrane helix</keyword>
<dbReference type="AlphaFoldDB" id="A0A1G6TC51"/>
<reference evidence="3 4" key="1">
    <citation type="submission" date="2016-10" db="EMBL/GenBank/DDBJ databases">
        <authorList>
            <person name="de Groot N.N."/>
        </authorList>
    </citation>
    <scope>NUCLEOTIDE SEQUENCE [LARGE SCALE GENOMIC DNA]</scope>
    <source>
        <strain evidence="3 4">JCM 11308</strain>
    </source>
</reference>
<evidence type="ECO:0000259" key="2">
    <source>
        <dbReference type="Pfam" id="PF20693"/>
    </source>
</evidence>
<dbReference type="STRING" id="168276.SAMN05444580_103464"/>
<name>A0A1G6TC51_9NOCA</name>
<keyword evidence="4" id="KW-1185">Reference proteome</keyword>
<feature type="transmembrane region" description="Helical" evidence="1">
    <location>
        <begin position="149"/>
        <end position="169"/>
    </location>
</feature>
<keyword evidence="1" id="KW-0472">Membrane</keyword>
<evidence type="ECO:0000256" key="1">
    <source>
        <dbReference type="SAM" id="Phobius"/>
    </source>
</evidence>
<feature type="domain" description="YobI-like P-loop NTPase" evidence="2">
    <location>
        <begin position="57"/>
        <end position="437"/>
    </location>
</feature>
<sequence length="1246" mass="137803">MSDINRRANAPGRSSGAIAGAPDAATALQQKMPSKVTAQVTLKSLAPQYDAAQHKTYLGHLEKAVQDPKNRNIALSGRYGTGKSSVLDEFQEKHADSSLRLAVSTLAPDSEDVSLTNRIQKEVLKQLIYSARTRTLRHSRFSLRGPLPWWRPVLESVLFVGVLGGLLTLLGHLPSQMATGPDHSGVEQALVWAGVAVLLVVVLSVLRTVTYNRFMVSNVSAAGAALTLSEPSHTYFDEHLDEIVRFFDQEPTDIVIFEDLDRYNNPQIFEALRELNTLLNNTPKRLKKIKKGKKPLRFIYAMRDSLFEKIGEDTAEDGDDAARAETVRANRTKFFEIVIPIVPFISHRTAREHLHQLLQEAGVAGIERPLVELVAKHATDKRLLLNMCNEYLVFAERLLQSDKVAPELSPSHLFALVAYKNFHLEDFENISRRSSNLDRLYDYHRALVATSVADREQTKRDLLARRMPPPAVDPFAKQLGKRLIGIGKSLRDQNPGFVDWELSFAVGTNTYSGDEVIAHAFWETVVATSVITIQAARPQYSGPATLITLTQEHLEDLFPEFLHGRWEDRNTEALQEEIQRLDREIENLRGTDFQDLVNADTFTITVPSEDEDEETAELTFGALVDRNLNSGLARELVRQGYIDRNFTLYAAQFYGDFTGVDVATFIVQTVQTNSMDINYQFTSPGAFANLLVEADEDFTRTISAYNVQLVDYLLAENIERADEVVKHLTSNFGSEAKQFLAAFFTSNVERTRLAARLSRQQWHDVFTYLVSDEGVPADARTELVDAALVAADSAGAYDLGPAVGDFLVSQYKKMPAFAETRTESDLNTVVTILRRAQILLPSLDGVHEVLRTLIVDNNLYELTVDNLRTALNINGRVTLDGVRDNDTIYQYCLSNLGTYLDAVESDDDSDYSTLTSATLIDALEASVEDDETLERLTATASPDSSLRQLADAPTSTWPALASAKLFRASLANLDAYRAEVGVIDESLGQLLLAGGVIYTDDGSDAPRDEEAAATAAVAVLNAAHGIPRPEDRVQLVQSLGLEEWLPATQITPEKSNLLALLVKGELVPDDVATFTHLRQGGWAALGPAIVASNEVDKFLSPDLVDGMVTDLFEDPATSSKIGQQILQGLANFVPTDDGKALAAAARFAIQGNTRLPVEQIRRVATTSKDADLTVRLLHIAAPTAPEIVAILNDLGGKYSYLTTWERSEFEVPNDDAHKAVFKIMKDTNRCRTNKKLREDILVVKQP</sequence>
<dbReference type="InterPro" id="IPR027417">
    <property type="entry name" value="P-loop_NTPase"/>
</dbReference>
<keyword evidence="1" id="KW-0812">Transmembrane</keyword>
<feature type="transmembrane region" description="Helical" evidence="1">
    <location>
        <begin position="189"/>
        <end position="206"/>
    </location>
</feature>
<dbReference type="InterPro" id="IPR048428">
    <property type="entry name" value="YobI-NTPase"/>
</dbReference>
<evidence type="ECO:0000313" key="4">
    <source>
        <dbReference type="Proteomes" id="UP000199417"/>
    </source>
</evidence>
<proteinExistence type="predicted"/>
<protein>
    <recommendedName>
        <fullName evidence="2">YobI-like P-loop NTPase domain-containing protein</fullName>
    </recommendedName>
</protein>
<evidence type="ECO:0000313" key="3">
    <source>
        <dbReference type="EMBL" id="SDD26434.1"/>
    </source>
</evidence>
<accession>A0A1G6TC51</accession>
<dbReference type="Proteomes" id="UP000199417">
    <property type="component" value="Unassembled WGS sequence"/>
</dbReference>
<dbReference type="EMBL" id="FNAB01000003">
    <property type="protein sequence ID" value="SDD26434.1"/>
    <property type="molecule type" value="Genomic_DNA"/>
</dbReference>